<evidence type="ECO:0000313" key="2">
    <source>
        <dbReference type="Proteomes" id="UP000078486"/>
    </source>
</evidence>
<dbReference type="EMBL" id="LRRQ01000149">
    <property type="protein sequence ID" value="OAM88042.1"/>
    <property type="molecule type" value="Genomic_DNA"/>
</dbReference>
<gene>
    <name evidence="1" type="ORF">AW736_21280</name>
</gene>
<evidence type="ECO:0000313" key="1">
    <source>
        <dbReference type="EMBL" id="OAM88042.1"/>
    </source>
</evidence>
<organism evidence="1 2">
    <name type="scientific">Termitidicoccus mucosus</name>
    <dbReference type="NCBI Taxonomy" id="1184151"/>
    <lineage>
        <taxon>Bacteria</taxon>
        <taxon>Pseudomonadati</taxon>
        <taxon>Verrucomicrobiota</taxon>
        <taxon>Opitutia</taxon>
        <taxon>Opitutales</taxon>
        <taxon>Opitutaceae</taxon>
        <taxon>Termitidicoccus</taxon>
    </lineage>
</organism>
<accession>A0A178IDE9</accession>
<protein>
    <submittedName>
        <fullName evidence="1">Uncharacterized protein</fullName>
    </submittedName>
</protein>
<dbReference type="Proteomes" id="UP000078486">
    <property type="component" value="Unassembled WGS sequence"/>
</dbReference>
<name>A0A178IDE9_9BACT</name>
<reference evidence="1 2" key="1">
    <citation type="submission" date="2016-01" db="EMBL/GenBank/DDBJ databases">
        <title>High potential of lignocellulose degradation of a new Verrucomicrobia species.</title>
        <authorList>
            <person name="Wang Y."/>
            <person name="Shi Y."/>
            <person name="Qiu Z."/>
            <person name="Liu S."/>
            <person name="Yang H."/>
        </authorList>
    </citation>
    <scope>NUCLEOTIDE SEQUENCE [LARGE SCALE GENOMIC DNA]</scope>
    <source>
        <strain evidence="1 2">TSB47</strain>
    </source>
</reference>
<dbReference type="AlphaFoldDB" id="A0A178IDE9"/>
<keyword evidence="2" id="KW-1185">Reference proteome</keyword>
<sequence>MMRLASGKLPEKFTHRGYAHQSAPCLDLHQPHQTTLAKLDIYAAISTKDGQLRLIPNQPKIIRYHLFKPMPFHLRKQTQDKINRLIIGLHTIRPLLLNTA</sequence>
<proteinExistence type="predicted"/>
<comment type="caution">
    <text evidence="1">The sequence shown here is derived from an EMBL/GenBank/DDBJ whole genome shotgun (WGS) entry which is preliminary data.</text>
</comment>